<evidence type="ECO:0000313" key="2">
    <source>
        <dbReference type="Proteomes" id="UP001055114"/>
    </source>
</evidence>
<protein>
    <submittedName>
        <fullName evidence="1">Uncharacterized protein</fullName>
    </submittedName>
</protein>
<name>A0AA37K948_9BACT</name>
<dbReference type="Proteomes" id="UP001055114">
    <property type="component" value="Unassembled WGS sequence"/>
</dbReference>
<dbReference type="AlphaFoldDB" id="A0AA37K948"/>
<evidence type="ECO:0000313" key="1">
    <source>
        <dbReference type="EMBL" id="GKH73502.1"/>
    </source>
</evidence>
<organism evidence="1 2">
    <name type="scientific">Parabacteroides merdae</name>
    <dbReference type="NCBI Taxonomy" id="46503"/>
    <lineage>
        <taxon>Bacteria</taxon>
        <taxon>Pseudomonadati</taxon>
        <taxon>Bacteroidota</taxon>
        <taxon>Bacteroidia</taxon>
        <taxon>Bacteroidales</taxon>
        <taxon>Tannerellaceae</taxon>
        <taxon>Parabacteroides</taxon>
    </lineage>
</organism>
<comment type="caution">
    <text evidence="1">The sequence shown here is derived from an EMBL/GenBank/DDBJ whole genome shotgun (WGS) entry which is preliminary data.</text>
</comment>
<reference evidence="1" key="1">
    <citation type="submission" date="2022-01" db="EMBL/GenBank/DDBJ databases">
        <title>Novel bile acid biosynthetic pathways are enriched in the microbiome of centenarians.</title>
        <authorList>
            <person name="Sato Y."/>
            <person name="Atarashi K."/>
            <person name="Plichta R.D."/>
            <person name="Arai Y."/>
            <person name="Sasajima S."/>
            <person name="Kearney M.S."/>
            <person name="Suda W."/>
            <person name="Takeshita K."/>
            <person name="Sasaki T."/>
            <person name="Okamoto S."/>
            <person name="Skelly N.A."/>
            <person name="Okamura Y."/>
            <person name="Vlamakis H."/>
            <person name="Li Y."/>
            <person name="Tanoue T."/>
            <person name="Takei H."/>
            <person name="Nittono H."/>
            <person name="Narushima S."/>
            <person name="Irie J."/>
            <person name="Itoh H."/>
            <person name="Moriya K."/>
            <person name="Sugiura Y."/>
            <person name="Suematsu M."/>
            <person name="Moritoki N."/>
            <person name="Shibata S."/>
            <person name="Littman R.D."/>
            <person name="Fischbach A.M."/>
            <person name="Uwamino Y."/>
            <person name="Inoue T."/>
            <person name="Honda A."/>
            <person name="Hattori M."/>
            <person name="Murai T."/>
            <person name="Xavier J.R."/>
            <person name="Hirose N."/>
            <person name="Honda K."/>
        </authorList>
    </citation>
    <scope>NUCLEOTIDE SEQUENCE</scope>
    <source>
        <strain evidence="1">CE91-St3</strain>
    </source>
</reference>
<sequence length="71" mass="8392">MKLDLERFEQLYPNEEACVKVLETHLWDGVLRSPVDGNTRVIRIKGNPGFYRDLKHRRNFSIRKGTVFEDS</sequence>
<dbReference type="EMBL" id="BQNZ01000003">
    <property type="protein sequence ID" value="GKH73502.1"/>
    <property type="molecule type" value="Genomic_DNA"/>
</dbReference>
<gene>
    <name evidence="1" type="ORF">CE91St3_33650</name>
</gene>
<accession>A0AA37K948</accession>
<proteinExistence type="predicted"/>